<keyword evidence="5 10" id="KW-0812">Transmembrane</keyword>
<dbReference type="eggNOG" id="COG4771">
    <property type="taxonomic scope" value="Bacteria"/>
</dbReference>
<evidence type="ECO:0000256" key="7">
    <source>
        <dbReference type="ARBA" id="ARBA00023136"/>
    </source>
</evidence>
<dbReference type="InterPro" id="IPR039426">
    <property type="entry name" value="TonB-dep_rcpt-like"/>
</dbReference>
<accession>E7RVL3</accession>
<feature type="domain" description="TonB-dependent receptor plug" evidence="13">
    <location>
        <begin position="52"/>
        <end position="155"/>
    </location>
</feature>
<organism evidence="14 15">
    <name type="scientific">Lautropia mirabilis ATCC 51599</name>
    <dbReference type="NCBI Taxonomy" id="887898"/>
    <lineage>
        <taxon>Bacteria</taxon>
        <taxon>Pseudomonadati</taxon>
        <taxon>Pseudomonadota</taxon>
        <taxon>Betaproteobacteria</taxon>
        <taxon>Burkholderiales</taxon>
        <taxon>Burkholderiaceae</taxon>
        <taxon>Lautropia</taxon>
    </lineage>
</organism>
<evidence type="ECO:0000256" key="9">
    <source>
        <dbReference type="ARBA" id="ARBA00023237"/>
    </source>
</evidence>
<dbReference type="Pfam" id="PF07715">
    <property type="entry name" value="Plug"/>
    <property type="match status" value="1"/>
</dbReference>
<dbReference type="PANTHER" id="PTHR30069:SF40">
    <property type="entry name" value="TONB-DEPENDENT RECEPTOR NMB0964-RELATED"/>
    <property type="match status" value="1"/>
</dbReference>
<dbReference type="InterPro" id="IPR037066">
    <property type="entry name" value="Plug_dom_sf"/>
</dbReference>
<feature type="domain" description="TonB-dependent receptor-like beta-barrel" evidence="12">
    <location>
        <begin position="223"/>
        <end position="662"/>
    </location>
</feature>
<dbReference type="GO" id="GO:0015344">
    <property type="term" value="F:siderophore uptake transmembrane transporter activity"/>
    <property type="evidence" value="ECO:0007669"/>
    <property type="project" value="TreeGrafter"/>
</dbReference>
<reference evidence="14 15" key="1">
    <citation type="submission" date="2010-12" db="EMBL/GenBank/DDBJ databases">
        <authorList>
            <person name="Muzny D."/>
            <person name="Qin X."/>
            <person name="Deng J."/>
            <person name="Jiang H."/>
            <person name="Liu Y."/>
            <person name="Qu J."/>
            <person name="Song X.-Z."/>
            <person name="Zhang L."/>
            <person name="Thornton R."/>
            <person name="Coyle M."/>
            <person name="Francisco L."/>
            <person name="Jackson L."/>
            <person name="Javaid M."/>
            <person name="Korchina V."/>
            <person name="Kovar C."/>
            <person name="Mata R."/>
            <person name="Mathew T."/>
            <person name="Ngo R."/>
            <person name="Nguyen L."/>
            <person name="Nguyen N."/>
            <person name="Okwuonu G."/>
            <person name="Ongeri F."/>
            <person name="Pham C."/>
            <person name="Simmons D."/>
            <person name="Wilczek-Boney K."/>
            <person name="Hale W."/>
            <person name="Jakkamsetti A."/>
            <person name="Pham P."/>
            <person name="Ruth R."/>
            <person name="San Lucas F."/>
            <person name="Warren J."/>
            <person name="Zhang J."/>
            <person name="Zhao Z."/>
            <person name="Zhou C."/>
            <person name="Zhu D."/>
            <person name="Lee S."/>
            <person name="Bess C."/>
            <person name="Blankenburg K."/>
            <person name="Forbes L."/>
            <person name="Fu Q."/>
            <person name="Gubbala S."/>
            <person name="Hirani K."/>
            <person name="Jayaseelan J.C."/>
            <person name="Lara F."/>
            <person name="Munidasa M."/>
            <person name="Palculict T."/>
            <person name="Patil S."/>
            <person name="Pu L.-L."/>
            <person name="Saada N."/>
            <person name="Tang L."/>
            <person name="Weissenberger G."/>
            <person name="Zhu Y."/>
            <person name="Hemphill L."/>
            <person name="Shang Y."/>
            <person name="Youmans B."/>
            <person name="Ayvaz T."/>
            <person name="Ross M."/>
            <person name="Santibanez J."/>
            <person name="Aqrawi P."/>
            <person name="Gross S."/>
            <person name="Joshi V."/>
            <person name="Fowler G."/>
            <person name="Nazareth L."/>
            <person name="Reid J."/>
            <person name="Worley K."/>
            <person name="Petrosino J."/>
            <person name="Highlander S."/>
            <person name="Gibbs R."/>
        </authorList>
    </citation>
    <scope>NUCLEOTIDE SEQUENCE [LARGE SCALE GENOMIC DNA]</scope>
    <source>
        <strain evidence="14 15">ATCC 51599</strain>
    </source>
</reference>
<keyword evidence="4 10" id="KW-1134">Transmembrane beta strand</keyword>
<keyword evidence="7 10" id="KW-0472">Membrane</keyword>
<dbReference type="InterPro" id="IPR012910">
    <property type="entry name" value="Plug_dom"/>
</dbReference>
<dbReference type="GO" id="GO:0044718">
    <property type="term" value="P:siderophore transmembrane transport"/>
    <property type="evidence" value="ECO:0007669"/>
    <property type="project" value="TreeGrafter"/>
</dbReference>
<name>E7RVL3_9BURK</name>
<evidence type="ECO:0000256" key="3">
    <source>
        <dbReference type="ARBA" id="ARBA00022448"/>
    </source>
</evidence>
<dbReference type="Pfam" id="PF00593">
    <property type="entry name" value="TonB_dep_Rec_b-barrel"/>
    <property type="match status" value="1"/>
</dbReference>
<dbReference type="PROSITE" id="PS52016">
    <property type="entry name" value="TONB_DEPENDENT_REC_3"/>
    <property type="match status" value="1"/>
</dbReference>
<dbReference type="SUPFAM" id="SSF56935">
    <property type="entry name" value="Porins"/>
    <property type="match status" value="1"/>
</dbReference>
<gene>
    <name evidence="14" type="ORF">HMPREF0551_0725</name>
</gene>
<keyword evidence="8 14" id="KW-0675">Receptor</keyword>
<sequence length="695" mass="75556">MLALGPALAGWHGASLAQEEVQPVAAAQTRARPDATLPGVTVTAKGYAAERESTPMATSVVGRDELSRRQAQNVGEALRNEPGLSVNSDSAQGQNPVIRGLKRDSIVLLVDGMRFNSAQPMGAVASFMSLGLAERVEVVKGPSSVLYGTGALGGVIDVQLPQARFRPGLQARGATGFDSASRGWNGAAVLNAATEDHALMLGASLAHHNDYHSPDGKVARTGYKSQGVIGQYRFRIDSSQQLRASVQNQEDKDLWYPAGTRPHANPRVGSVTFHSPSQYRRLYEVGYSLQGSGSVPMNLDVRVYRQEMKRSIYGHANGLGRDLALTDVTFATDGLDVKTDWEVHPEHLLSAGVNLWRMRANPDSRQATPPTFAQYTPTNPFRDGQVQALGVYVQDDMRFGALNVLAGLRHDRVKGKAASMNNGRVTTGLDRSDGATSASLGAVYEISPLLRPYLNVSRAFRAADLRERYQSGPRSDGFYYAGSPKISPETATQIELGLKGRDERLEYTASVYRSRINDYITGMELTGQAAVAACGQVNAAACKQNLNLGHVTLTGADAGLRWQAMADHWLRASGSMVRGENDDLNEPLFQMPADRLSLGWDWRLNGQWMLDADWTLVKRQKRVATRFTRGGEDPTPGYALVDVGATWQFAPQQSVRLAVRNVGDKRYHDHLAEGLTGRELLAPGRSLLVSWQGSF</sequence>
<dbReference type="CDD" id="cd01347">
    <property type="entry name" value="ligand_gated_channel"/>
    <property type="match status" value="1"/>
</dbReference>
<evidence type="ECO:0000256" key="10">
    <source>
        <dbReference type="PROSITE-ProRule" id="PRU01360"/>
    </source>
</evidence>
<dbReference type="InterPro" id="IPR036942">
    <property type="entry name" value="Beta-barrel_TonB_sf"/>
</dbReference>
<dbReference type="EMBL" id="AEQP01000002">
    <property type="protein sequence ID" value="EFV95817.1"/>
    <property type="molecule type" value="Genomic_DNA"/>
</dbReference>
<evidence type="ECO:0000256" key="5">
    <source>
        <dbReference type="ARBA" id="ARBA00022692"/>
    </source>
</evidence>
<comment type="caution">
    <text evidence="14">The sequence shown here is derived from an EMBL/GenBank/DDBJ whole genome shotgun (WGS) entry which is preliminary data.</text>
</comment>
<keyword evidence="9 10" id="KW-0998">Cell outer membrane</keyword>
<evidence type="ECO:0000256" key="2">
    <source>
        <dbReference type="ARBA" id="ARBA00009810"/>
    </source>
</evidence>
<protein>
    <submittedName>
        <fullName evidence="14">TonB-dependent heme/hemoglobin receptor family protein</fullName>
    </submittedName>
</protein>
<evidence type="ECO:0000259" key="12">
    <source>
        <dbReference type="Pfam" id="PF00593"/>
    </source>
</evidence>
<keyword evidence="6 11" id="KW-0798">TonB box</keyword>
<dbReference type="HOGENOM" id="CLU_008287_10_0_4"/>
<evidence type="ECO:0000256" key="6">
    <source>
        <dbReference type="ARBA" id="ARBA00023077"/>
    </source>
</evidence>
<evidence type="ECO:0000313" key="14">
    <source>
        <dbReference type="EMBL" id="EFV95817.1"/>
    </source>
</evidence>
<keyword evidence="15" id="KW-1185">Reference proteome</keyword>
<dbReference type="Proteomes" id="UP000011021">
    <property type="component" value="Unassembled WGS sequence"/>
</dbReference>
<dbReference type="PANTHER" id="PTHR30069">
    <property type="entry name" value="TONB-DEPENDENT OUTER MEMBRANE RECEPTOR"/>
    <property type="match status" value="1"/>
</dbReference>
<evidence type="ECO:0000256" key="8">
    <source>
        <dbReference type="ARBA" id="ARBA00023170"/>
    </source>
</evidence>
<evidence type="ECO:0000256" key="1">
    <source>
        <dbReference type="ARBA" id="ARBA00004571"/>
    </source>
</evidence>
<dbReference type="GO" id="GO:0009279">
    <property type="term" value="C:cell outer membrane"/>
    <property type="evidence" value="ECO:0007669"/>
    <property type="project" value="UniProtKB-SubCell"/>
</dbReference>
<dbReference type="STRING" id="887898.HMPREF0551_0725"/>
<proteinExistence type="inferred from homology"/>
<dbReference type="Gene3D" id="2.170.130.10">
    <property type="entry name" value="TonB-dependent receptor, plug domain"/>
    <property type="match status" value="1"/>
</dbReference>
<evidence type="ECO:0000256" key="11">
    <source>
        <dbReference type="RuleBase" id="RU003357"/>
    </source>
</evidence>
<evidence type="ECO:0000313" key="15">
    <source>
        <dbReference type="Proteomes" id="UP000011021"/>
    </source>
</evidence>
<dbReference type="AlphaFoldDB" id="E7RVL3"/>
<evidence type="ECO:0000256" key="4">
    <source>
        <dbReference type="ARBA" id="ARBA00022452"/>
    </source>
</evidence>
<dbReference type="Gene3D" id="2.40.170.20">
    <property type="entry name" value="TonB-dependent receptor, beta-barrel domain"/>
    <property type="match status" value="1"/>
</dbReference>
<comment type="subcellular location">
    <subcellularLocation>
        <location evidence="1 10">Cell outer membrane</location>
        <topology evidence="1 10">Multi-pass membrane protein</topology>
    </subcellularLocation>
</comment>
<evidence type="ECO:0000259" key="13">
    <source>
        <dbReference type="Pfam" id="PF07715"/>
    </source>
</evidence>
<dbReference type="InterPro" id="IPR000531">
    <property type="entry name" value="Beta-barrel_TonB"/>
</dbReference>
<comment type="similarity">
    <text evidence="2 10 11">Belongs to the TonB-dependent receptor family.</text>
</comment>
<keyword evidence="3 10" id="KW-0813">Transport</keyword>